<name>A0A085GA38_9ENTR</name>
<dbReference type="EMBL" id="JMPI01000036">
    <property type="protein sequence ID" value="KFC80583.1"/>
    <property type="molecule type" value="Genomic_DNA"/>
</dbReference>
<dbReference type="Pfam" id="PF00345">
    <property type="entry name" value="PapD_N"/>
    <property type="match status" value="1"/>
</dbReference>
<dbReference type="InterPro" id="IPR013783">
    <property type="entry name" value="Ig-like_fold"/>
</dbReference>
<evidence type="ECO:0000313" key="11">
    <source>
        <dbReference type="Proteomes" id="UP000028653"/>
    </source>
</evidence>
<dbReference type="InterPro" id="IPR008962">
    <property type="entry name" value="PapD-like_sf"/>
</dbReference>
<evidence type="ECO:0000259" key="9">
    <source>
        <dbReference type="Pfam" id="PF02753"/>
    </source>
</evidence>
<evidence type="ECO:0000256" key="4">
    <source>
        <dbReference type="ARBA" id="ARBA00022764"/>
    </source>
</evidence>
<proteinExistence type="inferred from homology"/>
<dbReference type="InterPro" id="IPR001829">
    <property type="entry name" value="Pili_assmbl_chaperone_bac"/>
</dbReference>
<comment type="caution">
    <text evidence="10">The sequence shown here is derived from an EMBL/GenBank/DDBJ whole genome shotgun (WGS) entry which is preliminary data.</text>
</comment>
<dbReference type="InterPro" id="IPR018046">
    <property type="entry name" value="Pili_assmbl_chaperone_CS"/>
</dbReference>
<dbReference type="STRING" id="1006004.GBAG_2694"/>
<keyword evidence="11" id="KW-1185">Reference proteome</keyword>
<feature type="signal peptide" evidence="7">
    <location>
        <begin position="1"/>
        <end position="24"/>
    </location>
</feature>
<dbReference type="SUPFAM" id="SSF49584">
    <property type="entry name" value="Periplasmic chaperone C-domain"/>
    <property type="match status" value="1"/>
</dbReference>
<gene>
    <name evidence="10" type="ORF">GBAG_2694</name>
</gene>
<comment type="subcellular location">
    <subcellularLocation>
        <location evidence="1 6">Periplasm</location>
    </subcellularLocation>
</comment>
<dbReference type="InterPro" id="IPR036316">
    <property type="entry name" value="Pili_assmbl_chap_C_dom_sf"/>
</dbReference>
<dbReference type="Pfam" id="PF02753">
    <property type="entry name" value="PapD_C"/>
    <property type="match status" value="1"/>
</dbReference>
<evidence type="ECO:0000256" key="1">
    <source>
        <dbReference type="ARBA" id="ARBA00004418"/>
    </source>
</evidence>
<dbReference type="PRINTS" id="PR00969">
    <property type="entry name" value="CHAPERONPILI"/>
</dbReference>
<accession>A0A085GA38</accession>
<evidence type="ECO:0000256" key="7">
    <source>
        <dbReference type="SAM" id="SignalP"/>
    </source>
</evidence>
<dbReference type="PROSITE" id="PS00635">
    <property type="entry name" value="PILI_CHAPERONE"/>
    <property type="match status" value="1"/>
</dbReference>
<dbReference type="InterPro" id="IPR016148">
    <property type="entry name" value="Pili_assmbl_chaperone_C"/>
</dbReference>
<feature type="domain" description="Pili assembly chaperone N-terminal" evidence="8">
    <location>
        <begin position="26"/>
        <end position="146"/>
    </location>
</feature>
<sequence length="233" mass="25709">MPKSLCVFSRLLFFWLCLALPAQAVVNLSATRVVFEKGAATQSITLANSADYPVMVQAWIDDGDPHGIPQTAESPFVVLPPIFRLAPLEQRSVRLLTSAKGLPDDRESLFWLNIYEIPPNQPAVQDEKILLAFRTQLKVFWRPAGVGKLTEDVGNQLRFTRSGEGVTVSNPTPWNISLAAVEIAGYSASGMTLSPFSQQPLFTFNKVDLQDGVVKFVIINDEGNQWGYALSIK</sequence>
<feature type="domain" description="Pili assembly chaperone C-terminal" evidence="9">
    <location>
        <begin position="168"/>
        <end position="225"/>
    </location>
</feature>
<comment type="similarity">
    <text evidence="2 6">Belongs to the periplasmic pilus chaperone family.</text>
</comment>
<dbReference type="RefSeq" id="WP_034496793.1">
    <property type="nucleotide sequence ID" value="NZ_JMPI01000036.1"/>
</dbReference>
<keyword evidence="5 6" id="KW-0143">Chaperone</keyword>
<protein>
    <submittedName>
        <fullName evidence="10">PapD family pilus assembly chaperone</fullName>
    </submittedName>
</protein>
<dbReference type="PANTHER" id="PTHR30251:SF7">
    <property type="entry name" value="FIMBRIAE CHAPARONE"/>
    <property type="match status" value="1"/>
</dbReference>
<dbReference type="InterPro" id="IPR016147">
    <property type="entry name" value="Pili_assmbl_chaperone_N"/>
</dbReference>
<evidence type="ECO:0000259" key="8">
    <source>
        <dbReference type="Pfam" id="PF00345"/>
    </source>
</evidence>
<keyword evidence="3 7" id="KW-0732">Signal</keyword>
<feature type="chain" id="PRO_5001791027" evidence="7">
    <location>
        <begin position="25"/>
        <end position="233"/>
    </location>
</feature>
<dbReference type="eggNOG" id="COG3121">
    <property type="taxonomic scope" value="Bacteria"/>
</dbReference>
<dbReference type="OrthoDB" id="9131059at2"/>
<evidence type="ECO:0000313" key="10">
    <source>
        <dbReference type="EMBL" id="KFC80583.1"/>
    </source>
</evidence>
<dbReference type="GO" id="GO:0030288">
    <property type="term" value="C:outer membrane-bounded periplasmic space"/>
    <property type="evidence" value="ECO:0007669"/>
    <property type="project" value="InterPro"/>
</dbReference>
<dbReference type="InterPro" id="IPR050643">
    <property type="entry name" value="Periplasmic_pilus_chap"/>
</dbReference>
<keyword evidence="4" id="KW-0574">Periplasm</keyword>
<evidence type="ECO:0000256" key="6">
    <source>
        <dbReference type="RuleBase" id="RU003918"/>
    </source>
</evidence>
<evidence type="ECO:0000256" key="3">
    <source>
        <dbReference type="ARBA" id="ARBA00022729"/>
    </source>
</evidence>
<dbReference type="PANTHER" id="PTHR30251">
    <property type="entry name" value="PILUS ASSEMBLY CHAPERONE"/>
    <property type="match status" value="1"/>
</dbReference>
<reference evidence="10 11" key="1">
    <citation type="submission" date="2014-05" db="EMBL/GenBank/DDBJ databases">
        <title>ATOL: Assembling a taxonomically balanced genome-scale reconstruction of the evolutionary history of the Enterobacteriaceae.</title>
        <authorList>
            <person name="Plunkett G.III."/>
            <person name="Neeno-Eckwall E.C."/>
            <person name="Glasner J.D."/>
            <person name="Perna N.T."/>
        </authorList>
    </citation>
    <scope>NUCLEOTIDE SEQUENCE [LARGE SCALE GENOMIC DNA]</scope>
    <source>
        <strain evidence="10 11">ATCC 33320</strain>
    </source>
</reference>
<dbReference type="GO" id="GO:0071555">
    <property type="term" value="P:cell wall organization"/>
    <property type="evidence" value="ECO:0007669"/>
    <property type="project" value="InterPro"/>
</dbReference>
<dbReference type="Proteomes" id="UP000028653">
    <property type="component" value="Unassembled WGS sequence"/>
</dbReference>
<dbReference type="Gene3D" id="2.60.40.10">
    <property type="entry name" value="Immunoglobulins"/>
    <property type="match status" value="2"/>
</dbReference>
<dbReference type="SUPFAM" id="SSF49354">
    <property type="entry name" value="PapD-like"/>
    <property type="match status" value="1"/>
</dbReference>
<evidence type="ECO:0000256" key="5">
    <source>
        <dbReference type="ARBA" id="ARBA00023186"/>
    </source>
</evidence>
<organism evidence="10 11">
    <name type="scientific">Buttiauxella agrestis ATCC 33320</name>
    <dbReference type="NCBI Taxonomy" id="1006004"/>
    <lineage>
        <taxon>Bacteria</taxon>
        <taxon>Pseudomonadati</taxon>
        <taxon>Pseudomonadota</taxon>
        <taxon>Gammaproteobacteria</taxon>
        <taxon>Enterobacterales</taxon>
        <taxon>Enterobacteriaceae</taxon>
        <taxon>Buttiauxella</taxon>
    </lineage>
</organism>
<evidence type="ECO:0000256" key="2">
    <source>
        <dbReference type="ARBA" id="ARBA00007399"/>
    </source>
</evidence>
<dbReference type="AlphaFoldDB" id="A0A085GA38"/>